<dbReference type="Gene3D" id="2.40.128.130">
    <property type="entry name" value="Autotransporter beta-domain"/>
    <property type="match status" value="1"/>
</dbReference>
<feature type="region of interest" description="Disordered" evidence="1">
    <location>
        <begin position="78"/>
        <end position="97"/>
    </location>
</feature>
<accession>A0ABU2DJT8</accession>
<dbReference type="EMBL" id="JAVKVN010000010">
    <property type="protein sequence ID" value="MDR7948300.1"/>
    <property type="molecule type" value="Genomic_DNA"/>
</dbReference>
<sequence length="934" mass="96970">MLSNFGVRKAQAYRDYASALKLVLGSVILCSSADVFAQFVDGNGNPVVGPVDVSSNYVCASGTNTALCADNPFVSNPGGNGGDPATGDSSSGGPGPFPPYFFVDPNGGATGAEISEVYVRVSGVTTIDNRWDAGSPNVAVLEGNRSGIFPIPGSGTTINNSGSSAYVGLYKNVVQGVTLNNSSGASMYVQANNADAATISNTFDAFMSVVGNSAVDAQITNAGNSTMIVNANNVSGANIHNGASGAGDSSRMLLIHNNADGAQISNDGSGLMAAYGNQARNATVVNGPDATFIVGDCSPEIGCIDSRSTDIANVVWRNAGIAIASGHIRATDSTIINDPGAKFTARNLSISGGAIQNDGEFRAEGDNEISASFSGNGSLTVYGTGVTNFASSNTMSGPTLVEGGTFRAGVAGAFSPNSATTVGRQGTLDLNGFSQTVASLSHAGVVNMGIATVPGTKLNVSGNYFSDGGLVKLNTVLNAGGSDAVSDVLVVGSTSVGSGGATGIAVKNANGAGAFTVSNGIPVVKVLNPNASASGAFALSGRAVAGAYEYRLVQGGSAANGGNPSDGNWYLRSEKEPDPPNPPIPPAPPGPPVPPIPPEPPVPPVPPPQPGPAPEPLYRPEVAAYLANQRLVGQMFVHSMHDRMGEPQFSEILSPLSAENRRKAVWLRMTGNWEGSHSQDGNFDVGTDLFLMQAGGELMQWKLFSDTGRLHVGAMLGYGVGNSSATADGNPAKARGRVEGYSTGLYATWFQNDATKLGAYVDTWMQYGWFNNRVDGQQLPRVDYDSRAWSASVETGYAFKLHRDWVLEPQAQIIYTHASTDSVTEENGTRVGSASSSGTTTRVGVRTFSTLDLGNGRQAQPFATVNWWHTNADSSISFNQLPVSKLYPKDRYELKLGVHANFTKGWTGWVNIGGSWGARDYQQYTGRLGVKYAW</sequence>
<feature type="chain" id="PRO_5047022270" evidence="2">
    <location>
        <begin position="38"/>
        <end position="934"/>
    </location>
</feature>
<dbReference type="InterPro" id="IPR043990">
    <property type="entry name" value="AC_1"/>
</dbReference>
<dbReference type="InterPro" id="IPR005546">
    <property type="entry name" value="Autotransporte_beta"/>
</dbReference>
<dbReference type="InterPro" id="IPR050909">
    <property type="entry name" value="Bact_Autotransporter_VF"/>
</dbReference>
<dbReference type="NCBIfam" id="TIGR01414">
    <property type="entry name" value="autotrans_barl"/>
    <property type="match status" value="1"/>
</dbReference>
<dbReference type="Gene3D" id="2.160.20.20">
    <property type="match status" value="1"/>
</dbReference>
<evidence type="ECO:0000313" key="4">
    <source>
        <dbReference type="EMBL" id="MDR7948300.1"/>
    </source>
</evidence>
<dbReference type="InterPro" id="IPR012332">
    <property type="entry name" value="Autotransporter_pectin_lyase_C"/>
</dbReference>
<dbReference type="Pfam" id="PF18883">
    <property type="entry name" value="AC_1"/>
    <property type="match status" value="1"/>
</dbReference>
<dbReference type="SMART" id="SM00869">
    <property type="entry name" value="Autotransporter"/>
    <property type="match status" value="1"/>
</dbReference>
<keyword evidence="2" id="KW-0732">Signal</keyword>
<dbReference type="InterPro" id="IPR003991">
    <property type="entry name" value="Pertactin_virulence_factor"/>
</dbReference>
<dbReference type="SUPFAM" id="SSF103515">
    <property type="entry name" value="Autotransporter"/>
    <property type="match status" value="1"/>
</dbReference>
<dbReference type="RefSeq" id="WP_310535561.1">
    <property type="nucleotide sequence ID" value="NZ_JAVKVN010000010.1"/>
</dbReference>
<proteinExistence type="predicted"/>
<dbReference type="CDD" id="cd01344">
    <property type="entry name" value="PL2_Passenger_AT"/>
    <property type="match status" value="1"/>
</dbReference>
<dbReference type="Pfam" id="PF03797">
    <property type="entry name" value="Autotransporter"/>
    <property type="match status" value="1"/>
</dbReference>
<reference evidence="5" key="1">
    <citation type="submission" date="2023-07" db="EMBL/GenBank/DDBJ databases">
        <title>Glyphosate-induced phosphonatase operons in soil bacteria of genus Achromobacter.</title>
        <authorList>
            <person name="Epiktetov D.O."/>
            <person name="Sviridov A.V."/>
            <person name="Tarlachkov S.V."/>
            <person name="Shushkova T.V."/>
            <person name="Toropygin I.Y."/>
            <person name="Leontievsky A."/>
        </authorList>
    </citation>
    <scope>NUCLEOTIDE SEQUENCE [LARGE SCALE GENOMIC DNA]</scope>
    <source>
        <strain evidence="5">Kg 16</strain>
    </source>
</reference>
<comment type="caution">
    <text evidence="4">The sequence shown here is derived from an EMBL/GenBank/DDBJ whole genome shotgun (WGS) entry which is preliminary data.</text>
</comment>
<feature type="domain" description="Autotransporter" evidence="3">
    <location>
        <begin position="658"/>
        <end position="934"/>
    </location>
</feature>
<dbReference type="PRINTS" id="PR01484">
    <property type="entry name" value="PRTACTNFAMLY"/>
</dbReference>
<feature type="region of interest" description="Disordered" evidence="1">
    <location>
        <begin position="555"/>
        <end position="616"/>
    </location>
</feature>
<feature type="compositionally biased region" description="Gly residues" evidence="1">
    <location>
        <begin position="78"/>
        <end position="94"/>
    </location>
</feature>
<evidence type="ECO:0000313" key="5">
    <source>
        <dbReference type="Proteomes" id="UP001264156"/>
    </source>
</evidence>
<dbReference type="Proteomes" id="UP001264156">
    <property type="component" value="Unassembled WGS sequence"/>
</dbReference>
<organism evidence="4 5">
    <name type="scientific">Achromobacter aegrifaciens</name>
    <dbReference type="NCBI Taxonomy" id="1287736"/>
    <lineage>
        <taxon>Bacteria</taxon>
        <taxon>Pseudomonadati</taxon>
        <taxon>Pseudomonadota</taxon>
        <taxon>Betaproteobacteria</taxon>
        <taxon>Burkholderiales</taxon>
        <taxon>Alcaligenaceae</taxon>
        <taxon>Achromobacter</taxon>
    </lineage>
</organism>
<feature type="compositionally biased region" description="Pro residues" evidence="1">
    <location>
        <begin position="579"/>
        <end position="616"/>
    </location>
</feature>
<protein>
    <submittedName>
        <fullName evidence="4">Autotransporter outer membrane beta-barrel domain-containing protein</fullName>
    </submittedName>
</protein>
<keyword evidence="5" id="KW-1185">Reference proteome</keyword>
<dbReference type="InterPro" id="IPR036709">
    <property type="entry name" value="Autotransporte_beta_dom_sf"/>
</dbReference>
<dbReference type="PROSITE" id="PS51208">
    <property type="entry name" value="AUTOTRANSPORTER"/>
    <property type="match status" value="1"/>
</dbReference>
<dbReference type="PANTHER" id="PTHR12338:SF5">
    <property type="entry name" value="ANTIGEN 43-RELATED"/>
    <property type="match status" value="1"/>
</dbReference>
<gene>
    <name evidence="4" type="ORF">RIU57_24490</name>
</gene>
<evidence type="ECO:0000256" key="1">
    <source>
        <dbReference type="SAM" id="MobiDB-lite"/>
    </source>
</evidence>
<dbReference type="InterPro" id="IPR011050">
    <property type="entry name" value="Pectin_lyase_fold/virulence"/>
</dbReference>
<evidence type="ECO:0000259" key="3">
    <source>
        <dbReference type="PROSITE" id="PS51208"/>
    </source>
</evidence>
<dbReference type="InterPro" id="IPR006315">
    <property type="entry name" value="OM_autotransptr_brl_dom"/>
</dbReference>
<dbReference type="SUPFAM" id="SSF51126">
    <property type="entry name" value="Pectin lyase-like"/>
    <property type="match status" value="1"/>
</dbReference>
<dbReference type="PANTHER" id="PTHR12338">
    <property type="entry name" value="AUTOTRANSPORTER"/>
    <property type="match status" value="1"/>
</dbReference>
<feature type="signal peptide" evidence="2">
    <location>
        <begin position="1"/>
        <end position="37"/>
    </location>
</feature>
<name>A0ABU2DJT8_ACHAE</name>
<evidence type="ECO:0000256" key="2">
    <source>
        <dbReference type="SAM" id="SignalP"/>
    </source>
</evidence>